<accession>A0ABD0JPP6</accession>
<evidence type="ECO:0000259" key="2">
    <source>
        <dbReference type="PROSITE" id="PS50188"/>
    </source>
</evidence>
<gene>
    <name evidence="3" type="ORF">BaRGS_00031701</name>
</gene>
<dbReference type="InterPro" id="IPR050672">
    <property type="entry name" value="FBXO45-Fsn/SPSB_families"/>
</dbReference>
<sequence length="267" mass="28612">MGTSSSTARKGSNLEVIPQWVYTVKVPPEMMTDKFASCSDGMTQVGPNTVSRTRHGAFDTDGARWCRGFTSGKHTFEVVYPMNQRGTVAAVGVGVEEAPLHVKGRVALVGNNKFSWGICLRSRRAFHKGAIVKKFPATQVYLPDKFYMYLDADAGLIQFGSDLDYYGTAISGIPRNQPLYPMVSATIQGATITMVYRGQGSFDGPPPGQQIIVITPNQPAVIQHAQVPLGPQGGEAAPPPLYQEKPPTAPAEGAGTSADEAPAQEKQ</sequence>
<evidence type="ECO:0000256" key="1">
    <source>
        <dbReference type="SAM" id="MobiDB-lite"/>
    </source>
</evidence>
<dbReference type="InterPro" id="IPR003877">
    <property type="entry name" value="SPRY_dom"/>
</dbReference>
<dbReference type="AlphaFoldDB" id="A0ABD0JPP6"/>
<dbReference type="SUPFAM" id="SSF49899">
    <property type="entry name" value="Concanavalin A-like lectins/glucanases"/>
    <property type="match status" value="1"/>
</dbReference>
<organism evidence="3 4">
    <name type="scientific">Batillaria attramentaria</name>
    <dbReference type="NCBI Taxonomy" id="370345"/>
    <lineage>
        <taxon>Eukaryota</taxon>
        <taxon>Metazoa</taxon>
        <taxon>Spiralia</taxon>
        <taxon>Lophotrochozoa</taxon>
        <taxon>Mollusca</taxon>
        <taxon>Gastropoda</taxon>
        <taxon>Caenogastropoda</taxon>
        <taxon>Sorbeoconcha</taxon>
        <taxon>Cerithioidea</taxon>
        <taxon>Batillariidae</taxon>
        <taxon>Batillaria</taxon>
    </lineage>
</organism>
<proteinExistence type="predicted"/>
<dbReference type="PANTHER" id="PTHR12245">
    <property type="entry name" value="SPRY DOMAIN CONTAINING SOCS BOX PROTEIN"/>
    <property type="match status" value="1"/>
</dbReference>
<protein>
    <recommendedName>
        <fullName evidence="2">B30.2/SPRY domain-containing protein</fullName>
    </recommendedName>
</protein>
<dbReference type="InterPro" id="IPR013320">
    <property type="entry name" value="ConA-like_dom_sf"/>
</dbReference>
<reference evidence="3 4" key="1">
    <citation type="journal article" date="2023" name="Sci. Data">
        <title>Genome assembly of the Korean intertidal mud-creeper Batillaria attramentaria.</title>
        <authorList>
            <person name="Patra A.K."/>
            <person name="Ho P.T."/>
            <person name="Jun S."/>
            <person name="Lee S.J."/>
            <person name="Kim Y."/>
            <person name="Won Y.J."/>
        </authorList>
    </citation>
    <scope>NUCLEOTIDE SEQUENCE [LARGE SCALE GENOMIC DNA]</scope>
    <source>
        <strain evidence="3">Wonlab-2016</strain>
    </source>
</reference>
<keyword evidence="4" id="KW-1185">Reference proteome</keyword>
<dbReference type="PROSITE" id="PS50188">
    <property type="entry name" value="B302_SPRY"/>
    <property type="match status" value="1"/>
</dbReference>
<feature type="domain" description="B30.2/SPRY" evidence="2">
    <location>
        <begin position="4"/>
        <end position="201"/>
    </location>
</feature>
<dbReference type="PANTHER" id="PTHR12245:SF11">
    <property type="entry name" value="PROTEIN GUSTAVUS"/>
    <property type="match status" value="1"/>
</dbReference>
<dbReference type="Proteomes" id="UP001519460">
    <property type="component" value="Unassembled WGS sequence"/>
</dbReference>
<comment type="caution">
    <text evidence="3">The sequence shown here is derived from an EMBL/GenBank/DDBJ whole genome shotgun (WGS) entry which is preliminary data.</text>
</comment>
<evidence type="ECO:0000313" key="3">
    <source>
        <dbReference type="EMBL" id="KAK7477021.1"/>
    </source>
</evidence>
<name>A0ABD0JPP6_9CAEN</name>
<dbReference type="InterPro" id="IPR043136">
    <property type="entry name" value="B30.2/SPRY_sf"/>
</dbReference>
<dbReference type="InterPro" id="IPR001870">
    <property type="entry name" value="B30.2/SPRY"/>
</dbReference>
<dbReference type="EMBL" id="JACVVK020000359">
    <property type="protein sequence ID" value="KAK7477021.1"/>
    <property type="molecule type" value="Genomic_DNA"/>
</dbReference>
<dbReference type="Gene3D" id="2.60.120.920">
    <property type="match status" value="1"/>
</dbReference>
<feature type="region of interest" description="Disordered" evidence="1">
    <location>
        <begin position="228"/>
        <end position="267"/>
    </location>
</feature>
<evidence type="ECO:0000313" key="4">
    <source>
        <dbReference type="Proteomes" id="UP001519460"/>
    </source>
</evidence>
<dbReference type="Pfam" id="PF00622">
    <property type="entry name" value="SPRY"/>
    <property type="match status" value="1"/>
</dbReference>
<dbReference type="SMART" id="SM00449">
    <property type="entry name" value="SPRY"/>
    <property type="match status" value="1"/>
</dbReference>